<keyword evidence="2" id="KW-1185">Reference proteome</keyword>
<name>A0A8J6F625_ELECQ</name>
<dbReference type="Proteomes" id="UP000770717">
    <property type="component" value="Unassembled WGS sequence"/>
</dbReference>
<evidence type="ECO:0000313" key="1">
    <source>
        <dbReference type="EMBL" id="KAG9481240.1"/>
    </source>
</evidence>
<comment type="caution">
    <text evidence="1">The sequence shown here is derived from an EMBL/GenBank/DDBJ whole genome shotgun (WGS) entry which is preliminary data.</text>
</comment>
<sequence length="86" mass="9708">MSEAGSSCMRLYKTVHRVVQRRKHRDLSKFQRLVEVIGNSCIVLFTQSIHACLENCHRNSSSNGLYAGGFPEFTCHICNGGKVFVF</sequence>
<dbReference type="AlphaFoldDB" id="A0A8J6F625"/>
<dbReference type="EMBL" id="WNTK01000006">
    <property type="protein sequence ID" value="KAG9481240.1"/>
    <property type="molecule type" value="Genomic_DNA"/>
</dbReference>
<evidence type="ECO:0000313" key="2">
    <source>
        <dbReference type="Proteomes" id="UP000770717"/>
    </source>
</evidence>
<gene>
    <name evidence="1" type="ORF">GDO78_010461</name>
</gene>
<organism evidence="1 2">
    <name type="scientific">Eleutherodactylus coqui</name>
    <name type="common">Puerto Rican coqui</name>
    <dbReference type="NCBI Taxonomy" id="57060"/>
    <lineage>
        <taxon>Eukaryota</taxon>
        <taxon>Metazoa</taxon>
        <taxon>Chordata</taxon>
        <taxon>Craniata</taxon>
        <taxon>Vertebrata</taxon>
        <taxon>Euteleostomi</taxon>
        <taxon>Amphibia</taxon>
        <taxon>Batrachia</taxon>
        <taxon>Anura</taxon>
        <taxon>Neobatrachia</taxon>
        <taxon>Hyloidea</taxon>
        <taxon>Eleutherodactylidae</taxon>
        <taxon>Eleutherodactylinae</taxon>
        <taxon>Eleutherodactylus</taxon>
        <taxon>Eleutherodactylus</taxon>
    </lineage>
</organism>
<accession>A0A8J6F625</accession>
<reference evidence="1" key="1">
    <citation type="thesis" date="2020" institute="ProQuest LLC" country="789 East Eisenhower Parkway, Ann Arbor, MI, USA">
        <title>Comparative Genomics and Chromosome Evolution.</title>
        <authorList>
            <person name="Mudd A.B."/>
        </authorList>
    </citation>
    <scope>NUCLEOTIDE SEQUENCE</scope>
    <source>
        <strain evidence="1">HN-11 Male</strain>
        <tissue evidence="1">Kidney and liver</tissue>
    </source>
</reference>
<protein>
    <submittedName>
        <fullName evidence="1">Uncharacterized protein</fullName>
    </submittedName>
</protein>
<proteinExistence type="predicted"/>